<feature type="signal peptide" evidence="13">
    <location>
        <begin position="1"/>
        <end position="21"/>
    </location>
</feature>
<dbReference type="Pfam" id="PF01839">
    <property type="entry name" value="FG-GAP"/>
    <property type="match status" value="2"/>
</dbReference>
<proteinExistence type="inferred from homology"/>
<evidence type="ECO:0000256" key="7">
    <source>
        <dbReference type="ARBA" id="ARBA00022989"/>
    </source>
</evidence>
<feature type="domain" description="Integrin alpha third immunoglobulin-like" evidence="17">
    <location>
        <begin position="819"/>
        <end position="920"/>
    </location>
</feature>
<evidence type="ECO:0000256" key="4">
    <source>
        <dbReference type="ARBA" id="ARBA00022729"/>
    </source>
</evidence>
<dbReference type="Proteomes" id="UP001168990">
    <property type="component" value="Unassembled WGS sequence"/>
</dbReference>
<feature type="repeat" description="FG-GAP" evidence="12">
    <location>
        <begin position="397"/>
        <end position="455"/>
    </location>
</feature>
<evidence type="ECO:0000256" key="12">
    <source>
        <dbReference type="PROSITE-ProRule" id="PRU00803"/>
    </source>
</evidence>
<dbReference type="GO" id="GO:0007157">
    <property type="term" value="P:heterophilic cell-cell adhesion via plasma membrane cell adhesion molecules"/>
    <property type="evidence" value="ECO:0007669"/>
    <property type="project" value="UniProtKB-ARBA"/>
</dbReference>
<dbReference type="GO" id="GO:0007160">
    <property type="term" value="P:cell-matrix adhesion"/>
    <property type="evidence" value="ECO:0007669"/>
    <property type="project" value="TreeGrafter"/>
</dbReference>
<evidence type="ECO:0000313" key="18">
    <source>
        <dbReference type="EMBL" id="KAK0165675.1"/>
    </source>
</evidence>
<dbReference type="GO" id="GO:0009897">
    <property type="term" value="C:external side of plasma membrane"/>
    <property type="evidence" value="ECO:0007669"/>
    <property type="project" value="TreeGrafter"/>
</dbReference>
<dbReference type="Pfam" id="PF20805">
    <property type="entry name" value="Integrin_A_Ig_2"/>
    <property type="match status" value="1"/>
</dbReference>
<dbReference type="SUPFAM" id="SSF69179">
    <property type="entry name" value="Integrin domains"/>
    <property type="match status" value="3"/>
</dbReference>
<evidence type="ECO:0000256" key="1">
    <source>
        <dbReference type="ARBA" id="ARBA00004479"/>
    </source>
</evidence>
<dbReference type="Pfam" id="PF08441">
    <property type="entry name" value="Integrin_A_Ig_1"/>
    <property type="match status" value="1"/>
</dbReference>
<evidence type="ECO:0000259" key="15">
    <source>
        <dbReference type="Pfam" id="PF08441"/>
    </source>
</evidence>
<keyword evidence="11" id="KW-0325">Glycoprotein</keyword>
<dbReference type="Gene3D" id="1.20.5.930">
    <property type="entry name" value="Bicelle-embedded integrin alpha(iib) transmembrane segment"/>
    <property type="match status" value="1"/>
</dbReference>
<keyword evidence="9 13" id="KW-0472">Membrane</keyword>
<feature type="region of interest" description="Disordered" evidence="14">
    <location>
        <begin position="1574"/>
        <end position="1596"/>
    </location>
</feature>
<keyword evidence="4 13" id="KW-0732">Signal</keyword>
<accession>A0AA39FA07</accession>
<protein>
    <recommendedName>
        <fullName evidence="20">Integrin alpha-PS2</fullName>
    </recommendedName>
</protein>
<dbReference type="InterPro" id="IPR000413">
    <property type="entry name" value="Integrin_alpha"/>
</dbReference>
<dbReference type="SUPFAM" id="SSF69318">
    <property type="entry name" value="Integrin alpha N-terminal domain"/>
    <property type="match status" value="1"/>
</dbReference>
<sequence>MSLSNTMCCFLRMFLFGVIVAELSLRSCYTEAFNVEVRHYTTYRKELDSMFGFSVAEYRDKSRRGWVIVGAPEAQTSQPNVYRGGAVYRCDIAIDDSCIPVEFDRKENNYIKNPNPPFNLIQIDNKTLQWFGASVSTSSQDGGPILACAPRYVFFSVSQSKKEFGDNTRQPLVGNRRDPVGTCWITNFTTSTEFSPCRTRNFGYHRQGSCQAGLGSSVSKDGERIFIGAPGSWYWQGQLYSVMRRLENFPFVPPGNASFGVFQGQTYTQILNNRGKVMFTKEGSPEEDDSYLGYSVISGDFIGNGDSGTAVGMPRGYGLHGKVVLLTSNMTNHQNITGEQMGGYFGYALACGDIDGDGLDDLIVGAPMYTIPDNSEMNIETGRIYIFYGKGPDKYREFVTRDGESNRGRFGLSLASLGDIDRDGYGDFAVGAPYAGAESRGAIYIYHGSRDGVLDKYSQAIHAEDLSTAVNTFGFSIAGGLDLDGNLYPDMVVGSYESSIAMFFRSRPVIKMVPADTYVEFGSTSKLISLDERDCTLSDTTRVACLPLKACFKYAGDGVSLTYDFNIQYVLDVKKTKSPRLFFLEHEGRNTLNHTITVERNQQFCRTVRVYVTPSIRDKLTSLDAEMRMSLLEERHPDNRARDPRIPLRPVLATTSSRKDTLSIRKNCGSDNICTPDLQLTVTPNVNKYLLGSGNRLELDVLVQNANEDAFEATYNLKLPPGVDYIKIERIDKAEIPVQCSAPKQLNNNTLKCDIGNPLPKGNLVHFRVLLQPVDVHDEKSSYEFEMNVNSTNSEPSHTIHDNVRHLSLEIWVETELLIEGESKPKDLYYNPDNYTDVNITTDVEYGPAFIHNYTIRNHGPSRIEEAEVFLIWPAATLAKDELIYLLEQPETFGPLICATANANPLSLKLEQRRRQYPNYLASGIVHEHSIGTGKTINVHTGYDFSNERPTSFDNSWKNSHSMSGVSVSTNTKESKLHPTLRGNDERVIIQTGSGGSNLDIGDSAIEGVIGTRNEETFLNTHKFPHNNDGNIVDDGSWNNGYKFYKENHTQTFNPETNSTVNRNSTHSAAATTSVNIKKMKYAQRYYDSQEQEKAKAADTRKRDEQLILLKKQNEMERKAPRQQNNDSQMTGYNSGEYIYGNERHYENGNKSYTWRDSMRSNHEDPIKTSDFDFHLHNTTSHIEVENFLNTVKHLAGLKLYQKQSKRYIEFLGRFGTSNDKKDYLEFKDGAIFPIQNRYGEQIYSSNNMMNRNQFTKIEAELIIGEDGRAYGRINEDCRFPLQGSWTHIEEKTYNIGSRTNEDLVSHKFNVESHNDNQEEYTDRQINSNRKIETYEKHIHGEQRTTVTKQEVKYGKSVNEDNEEDIYDYEDENYDDDHTARRKRADDMMTINQFKKYENQHRVRRNLNSLNANNEDDDIKRPSDLPEDLAGFELINENNKFDRNNKKMLPLCNAARCVSLRCTLGRLEKDEEVSISARYRIKGATLNNIAHDESMKISTQLVARVTKLPFIGKPAGDMVKSHEIFTNIEPTARSPPPDVIPLWVVVLSACAGTIILLLLIFLLHKCGFFKRNRPTDAPERQPLNRNGHFQHGDDHL</sequence>
<comment type="caution">
    <text evidence="18">The sequence shown here is derived from an EMBL/GenBank/DDBJ whole genome shotgun (WGS) entry which is preliminary data.</text>
</comment>
<dbReference type="InterPro" id="IPR048286">
    <property type="entry name" value="Integrin_alpha_Ig-like_3"/>
</dbReference>
<dbReference type="EMBL" id="JAQQBS010001422">
    <property type="protein sequence ID" value="KAK0165675.1"/>
    <property type="molecule type" value="Genomic_DNA"/>
</dbReference>
<dbReference type="InterPro" id="IPR018184">
    <property type="entry name" value="Integrin_alpha_C_CS"/>
</dbReference>
<keyword evidence="7 13" id="KW-1133">Transmembrane helix</keyword>
<dbReference type="InterPro" id="IPR013519">
    <property type="entry name" value="Int_alpha_beta-p"/>
</dbReference>
<evidence type="ECO:0000256" key="6">
    <source>
        <dbReference type="ARBA" id="ARBA00022889"/>
    </source>
</evidence>
<organism evidence="18 19">
    <name type="scientific">Microctonus aethiopoides</name>
    <dbReference type="NCBI Taxonomy" id="144406"/>
    <lineage>
        <taxon>Eukaryota</taxon>
        <taxon>Metazoa</taxon>
        <taxon>Ecdysozoa</taxon>
        <taxon>Arthropoda</taxon>
        <taxon>Hexapoda</taxon>
        <taxon>Insecta</taxon>
        <taxon>Pterygota</taxon>
        <taxon>Neoptera</taxon>
        <taxon>Endopterygota</taxon>
        <taxon>Hymenoptera</taxon>
        <taxon>Apocrita</taxon>
        <taxon>Ichneumonoidea</taxon>
        <taxon>Braconidae</taxon>
        <taxon>Euphorinae</taxon>
        <taxon>Microctonus</taxon>
    </lineage>
</organism>
<keyword evidence="10 13" id="KW-0675">Receptor</keyword>
<keyword evidence="6 13" id="KW-0130">Cell adhesion</keyword>
<dbReference type="GO" id="GO:0008305">
    <property type="term" value="C:integrin complex"/>
    <property type="evidence" value="ECO:0007669"/>
    <property type="project" value="InterPro"/>
</dbReference>
<dbReference type="GO" id="GO:0033627">
    <property type="term" value="P:cell adhesion mediated by integrin"/>
    <property type="evidence" value="ECO:0007669"/>
    <property type="project" value="TreeGrafter"/>
</dbReference>
<dbReference type="Pfam" id="PF20806">
    <property type="entry name" value="Integrin_A_Ig_3"/>
    <property type="match status" value="2"/>
</dbReference>
<comment type="subcellular location">
    <subcellularLocation>
        <location evidence="1 13">Membrane</location>
        <topology evidence="1 13">Single-pass type I membrane protein</topology>
    </subcellularLocation>
</comment>
<feature type="domain" description="Integrin alpha second immunoglobulin-like" evidence="16">
    <location>
        <begin position="668"/>
        <end position="807"/>
    </location>
</feature>
<feature type="chain" id="PRO_5041480939" description="Integrin alpha-PS2" evidence="13">
    <location>
        <begin position="22"/>
        <end position="1596"/>
    </location>
</feature>
<dbReference type="PANTHER" id="PTHR23220:SF133">
    <property type="entry name" value="INTEGRIN ALPHA-PS2"/>
    <property type="match status" value="1"/>
</dbReference>
<evidence type="ECO:0000259" key="16">
    <source>
        <dbReference type="Pfam" id="PF20805"/>
    </source>
</evidence>
<reference evidence="18" key="2">
    <citation type="submission" date="2023-03" db="EMBL/GenBank/DDBJ databases">
        <authorList>
            <person name="Inwood S.N."/>
            <person name="Skelly J.G."/>
            <person name="Guhlin J."/>
            <person name="Harrop T.W.R."/>
            <person name="Goldson S.G."/>
            <person name="Dearden P.K."/>
        </authorList>
    </citation>
    <scope>NUCLEOTIDE SEQUENCE</scope>
    <source>
        <strain evidence="18">Irish</strain>
        <tissue evidence="18">Whole body</tissue>
    </source>
</reference>
<dbReference type="SMART" id="SM00191">
    <property type="entry name" value="Int_alpha"/>
    <property type="match status" value="5"/>
</dbReference>
<feature type="domain" description="Integrin alpha first immunoglubulin-like" evidence="15">
    <location>
        <begin position="506"/>
        <end position="658"/>
    </location>
</feature>
<evidence type="ECO:0000259" key="17">
    <source>
        <dbReference type="Pfam" id="PF20806"/>
    </source>
</evidence>
<evidence type="ECO:0000256" key="9">
    <source>
        <dbReference type="ARBA" id="ARBA00023136"/>
    </source>
</evidence>
<gene>
    <name evidence="18" type="ORF">PV328_004176</name>
</gene>
<dbReference type="PRINTS" id="PR01185">
    <property type="entry name" value="INTEGRINA"/>
</dbReference>
<dbReference type="GO" id="GO:0007229">
    <property type="term" value="P:integrin-mediated signaling pathway"/>
    <property type="evidence" value="ECO:0007669"/>
    <property type="project" value="UniProtKB-KW"/>
</dbReference>
<dbReference type="Gene3D" id="2.130.10.130">
    <property type="entry name" value="Integrin alpha, N-terminal"/>
    <property type="match status" value="1"/>
</dbReference>
<dbReference type="GO" id="GO:0048513">
    <property type="term" value="P:animal organ development"/>
    <property type="evidence" value="ECO:0007669"/>
    <property type="project" value="UniProtKB-ARBA"/>
</dbReference>
<keyword evidence="8 13" id="KW-0401">Integrin</keyword>
<dbReference type="PROSITE" id="PS51470">
    <property type="entry name" value="FG_GAP"/>
    <property type="match status" value="3"/>
</dbReference>
<dbReference type="Gene3D" id="2.60.40.1510">
    <property type="entry name" value="ntegrin, alpha v. Chain A, domain 3"/>
    <property type="match status" value="1"/>
</dbReference>
<feature type="domain" description="Integrin alpha third immunoglobulin-like" evidence="17">
    <location>
        <begin position="1380"/>
        <end position="1515"/>
    </location>
</feature>
<evidence type="ECO:0000313" key="19">
    <source>
        <dbReference type="Proteomes" id="UP001168990"/>
    </source>
</evidence>
<evidence type="ECO:0008006" key="20">
    <source>
        <dbReference type="Google" id="ProtNLM"/>
    </source>
</evidence>
<evidence type="ECO:0000256" key="3">
    <source>
        <dbReference type="ARBA" id="ARBA00022692"/>
    </source>
</evidence>
<dbReference type="Gene3D" id="2.60.40.1530">
    <property type="entry name" value="ntegrin, alpha v. Chain A, domain 4"/>
    <property type="match status" value="2"/>
</dbReference>
<name>A0AA39FA07_9HYME</name>
<feature type="transmembrane region" description="Helical" evidence="13">
    <location>
        <begin position="1540"/>
        <end position="1563"/>
    </location>
</feature>
<reference evidence="18" key="1">
    <citation type="journal article" date="2023" name="bioRxiv">
        <title>Scaffold-level genome assemblies of two parasitoid biocontrol wasps reveal the parthenogenesis mechanism and an associated novel virus.</title>
        <authorList>
            <person name="Inwood S."/>
            <person name="Skelly J."/>
            <person name="Guhlin J."/>
            <person name="Harrop T."/>
            <person name="Goldson S."/>
            <person name="Dearden P."/>
        </authorList>
    </citation>
    <scope>NUCLEOTIDE SEQUENCE</scope>
    <source>
        <strain evidence="18">Irish</strain>
        <tissue evidence="18">Whole body</tissue>
    </source>
</reference>
<comment type="similarity">
    <text evidence="2 13">Belongs to the integrin alpha chain family.</text>
</comment>
<dbReference type="InterPro" id="IPR048285">
    <property type="entry name" value="Integrin_alpha_Ig-like_2"/>
</dbReference>
<evidence type="ECO:0000256" key="13">
    <source>
        <dbReference type="RuleBase" id="RU003762"/>
    </source>
</evidence>
<keyword evidence="5" id="KW-0677">Repeat</keyword>
<dbReference type="InterPro" id="IPR028994">
    <property type="entry name" value="Integrin_alpha_N"/>
</dbReference>
<evidence type="ECO:0000256" key="2">
    <source>
        <dbReference type="ARBA" id="ARBA00008054"/>
    </source>
</evidence>
<feature type="repeat" description="FG-GAP" evidence="12">
    <location>
        <begin position="331"/>
        <end position="396"/>
    </location>
</feature>
<dbReference type="PANTHER" id="PTHR23220">
    <property type="entry name" value="INTEGRIN ALPHA"/>
    <property type="match status" value="1"/>
</dbReference>
<keyword evidence="3 13" id="KW-0812">Transmembrane</keyword>
<dbReference type="Gene3D" id="2.60.40.1460">
    <property type="entry name" value="Integrin domains. Chain A, domain 2"/>
    <property type="match status" value="1"/>
</dbReference>
<feature type="repeat" description="FG-GAP" evidence="12">
    <location>
        <begin position="36"/>
        <end position="99"/>
    </location>
</feature>
<evidence type="ECO:0000256" key="5">
    <source>
        <dbReference type="ARBA" id="ARBA00022737"/>
    </source>
</evidence>
<keyword evidence="19" id="KW-1185">Reference proteome</keyword>
<evidence type="ECO:0000256" key="11">
    <source>
        <dbReference type="ARBA" id="ARBA00023180"/>
    </source>
</evidence>
<evidence type="ECO:0000256" key="10">
    <source>
        <dbReference type="ARBA" id="ARBA00023170"/>
    </source>
</evidence>
<evidence type="ECO:0000256" key="14">
    <source>
        <dbReference type="SAM" id="MobiDB-lite"/>
    </source>
</evidence>
<evidence type="ECO:0000256" key="8">
    <source>
        <dbReference type="ARBA" id="ARBA00023037"/>
    </source>
</evidence>
<dbReference type="GO" id="GO:0005178">
    <property type="term" value="F:integrin binding"/>
    <property type="evidence" value="ECO:0007669"/>
    <property type="project" value="TreeGrafter"/>
</dbReference>
<dbReference type="InterPro" id="IPR013649">
    <property type="entry name" value="Integrin_alpha_Ig-like_1"/>
</dbReference>
<dbReference type="InterPro" id="IPR013517">
    <property type="entry name" value="FG-GAP"/>
</dbReference>
<dbReference type="InterPro" id="IPR032695">
    <property type="entry name" value="Integrin_dom_sf"/>
</dbReference>
<dbReference type="Pfam" id="PF00357">
    <property type="entry name" value="Integrin_alpha"/>
    <property type="match status" value="1"/>
</dbReference>